<keyword evidence="3" id="KW-0443">Lipid metabolism</keyword>
<accession>A0A2K1JUI5</accession>
<dbReference type="EnsemblPlants" id="Pp3c11_12330V3.1">
    <property type="protein sequence ID" value="Pp3c11_12330V3.1"/>
    <property type="gene ID" value="Pp3c11_12330"/>
</dbReference>
<dbReference type="PANTHER" id="PTHR46020">
    <property type="entry name" value="OSJNBB0059K02.9 PROTEIN"/>
    <property type="match status" value="1"/>
</dbReference>
<dbReference type="GeneID" id="112288455"/>
<comment type="similarity">
    <text evidence="1">Belongs to the 'GDSL' lipolytic enzyme family.</text>
</comment>
<dbReference type="Pfam" id="PF00657">
    <property type="entry name" value="Lipase_GDSL"/>
    <property type="match status" value="1"/>
</dbReference>
<dbReference type="Gramene" id="Pp3c11_12330V3.2">
    <property type="protein sequence ID" value="Pp3c11_12330V3.2"/>
    <property type="gene ID" value="Pp3c11_12330"/>
</dbReference>
<protein>
    <submittedName>
        <fullName evidence="5 6">Uncharacterized protein</fullName>
    </submittedName>
</protein>
<reference evidence="5 7" key="1">
    <citation type="journal article" date="2008" name="Science">
        <title>The Physcomitrella genome reveals evolutionary insights into the conquest of land by plants.</title>
        <authorList>
            <person name="Rensing S."/>
            <person name="Lang D."/>
            <person name="Zimmer A."/>
            <person name="Terry A."/>
            <person name="Salamov A."/>
            <person name="Shapiro H."/>
            <person name="Nishiyama T."/>
            <person name="Perroud P.-F."/>
            <person name="Lindquist E."/>
            <person name="Kamisugi Y."/>
            <person name="Tanahashi T."/>
            <person name="Sakakibara K."/>
            <person name="Fujita T."/>
            <person name="Oishi K."/>
            <person name="Shin-I T."/>
            <person name="Kuroki Y."/>
            <person name="Toyoda A."/>
            <person name="Suzuki Y."/>
            <person name="Hashimoto A."/>
            <person name="Yamaguchi K."/>
            <person name="Sugano A."/>
            <person name="Kohara Y."/>
            <person name="Fujiyama A."/>
            <person name="Anterola A."/>
            <person name="Aoki S."/>
            <person name="Ashton N."/>
            <person name="Barbazuk W.B."/>
            <person name="Barker E."/>
            <person name="Bennetzen J."/>
            <person name="Bezanilla M."/>
            <person name="Blankenship R."/>
            <person name="Cho S.H."/>
            <person name="Dutcher S."/>
            <person name="Estelle M."/>
            <person name="Fawcett J.A."/>
            <person name="Gundlach H."/>
            <person name="Hanada K."/>
            <person name="Heyl A."/>
            <person name="Hicks K.A."/>
            <person name="Hugh J."/>
            <person name="Lohr M."/>
            <person name="Mayer K."/>
            <person name="Melkozernov A."/>
            <person name="Murata T."/>
            <person name="Nelson D."/>
            <person name="Pils B."/>
            <person name="Prigge M."/>
            <person name="Reiss B."/>
            <person name="Renner T."/>
            <person name="Rombauts S."/>
            <person name="Rushton P."/>
            <person name="Sanderfoot A."/>
            <person name="Schween G."/>
            <person name="Shiu S.-H."/>
            <person name="Stueber K."/>
            <person name="Theodoulou F.L."/>
            <person name="Tu H."/>
            <person name="Van de Peer Y."/>
            <person name="Verrier P.J."/>
            <person name="Waters E."/>
            <person name="Wood A."/>
            <person name="Yang L."/>
            <person name="Cove D."/>
            <person name="Cuming A."/>
            <person name="Hasebe M."/>
            <person name="Lucas S."/>
            <person name="Mishler D.B."/>
            <person name="Reski R."/>
            <person name="Grigoriev I."/>
            <person name="Quatrano R.S."/>
            <person name="Boore J.L."/>
        </authorList>
    </citation>
    <scope>NUCLEOTIDE SEQUENCE [LARGE SCALE GENOMIC DNA]</scope>
    <source>
        <strain evidence="6 7">cv. Gransden 2004</strain>
    </source>
</reference>
<dbReference type="Proteomes" id="UP000006727">
    <property type="component" value="Chromosome 11"/>
</dbReference>
<evidence type="ECO:0000313" key="6">
    <source>
        <dbReference type="EnsemblPlants" id="Pp3c11_12330V3.1"/>
    </source>
</evidence>
<evidence type="ECO:0000256" key="2">
    <source>
        <dbReference type="ARBA" id="ARBA00022801"/>
    </source>
</evidence>
<feature type="chain" id="PRO_5044576362" evidence="4">
    <location>
        <begin position="23"/>
        <end position="363"/>
    </location>
</feature>
<dbReference type="STRING" id="3218.A0A2K1JUI5"/>
<evidence type="ECO:0000256" key="4">
    <source>
        <dbReference type="SAM" id="SignalP"/>
    </source>
</evidence>
<evidence type="ECO:0000256" key="3">
    <source>
        <dbReference type="ARBA" id="ARBA00023098"/>
    </source>
</evidence>
<dbReference type="OrthoDB" id="1600564at2759"/>
<reference evidence="5 7" key="2">
    <citation type="journal article" date="2018" name="Plant J.">
        <title>The Physcomitrella patens chromosome-scale assembly reveals moss genome structure and evolution.</title>
        <authorList>
            <person name="Lang D."/>
            <person name="Ullrich K.K."/>
            <person name="Murat F."/>
            <person name="Fuchs J."/>
            <person name="Jenkins J."/>
            <person name="Haas F.B."/>
            <person name="Piednoel M."/>
            <person name="Gundlach H."/>
            <person name="Van Bel M."/>
            <person name="Meyberg R."/>
            <person name="Vives C."/>
            <person name="Morata J."/>
            <person name="Symeonidi A."/>
            <person name="Hiss M."/>
            <person name="Muchero W."/>
            <person name="Kamisugi Y."/>
            <person name="Saleh O."/>
            <person name="Blanc G."/>
            <person name="Decker E.L."/>
            <person name="van Gessel N."/>
            <person name="Grimwood J."/>
            <person name="Hayes R.D."/>
            <person name="Graham S.W."/>
            <person name="Gunter L.E."/>
            <person name="McDaniel S.F."/>
            <person name="Hoernstein S.N.W."/>
            <person name="Larsson A."/>
            <person name="Li F.W."/>
            <person name="Perroud P.F."/>
            <person name="Phillips J."/>
            <person name="Ranjan P."/>
            <person name="Rokshar D.S."/>
            <person name="Rothfels C.J."/>
            <person name="Schneider L."/>
            <person name="Shu S."/>
            <person name="Stevenson D.W."/>
            <person name="Thummler F."/>
            <person name="Tillich M."/>
            <person name="Villarreal Aguilar J.C."/>
            <person name="Widiez T."/>
            <person name="Wong G.K."/>
            <person name="Wymore A."/>
            <person name="Zhang Y."/>
            <person name="Zimmer A.D."/>
            <person name="Quatrano R.S."/>
            <person name="Mayer K.F.X."/>
            <person name="Goodstein D."/>
            <person name="Casacuberta J.M."/>
            <person name="Vandepoele K."/>
            <person name="Reski R."/>
            <person name="Cuming A.C."/>
            <person name="Tuskan G.A."/>
            <person name="Maumus F."/>
            <person name="Salse J."/>
            <person name="Schmutz J."/>
            <person name="Rensing S.A."/>
        </authorList>
    </citation>
    <scope>NUCLEOTIDE SEQUENCE [LARGE SCALE GENOMIC DNA]</scope>
    <source>
        <strain evidence="6 7">cv. Gransden 2004</strain>
    </source>
</reference>
<dbReference type="InterPro" id="IPR036514">
    <property type="entry name" value="SGNH_hydro_sf"/>
</dbReference>
<dbReference type="Gramene" id="Pp3c11_12330V3.1">
    <property type="protein sequence ID" value="Pp3c11_12330V3.1"/>
    <property type="gene ID" value="Pp3c11_12330"/>
</dbReference>
<dbReference type="AlphaFoldDB" id="A0A2K1JUI5"/>
<dbReference type="InterPro" id="IPR001087">
    <property type="entry name" value="GDSL"/>
</dbReference>
<reference evidence="6" key="3">
    <citation type="submission" date="2020-12" db="UniProtKB">
        <authorList>
            <consortium name="EnsemblPlants"/>
        </authorList>
    </citation>
    <scope>IDENTIFICATION</scope>
</reference>
<evidence type="ECO:0000313" key="7">
    <source>
        <dbReference type="Proteomes" id="UP000006727"/>
    </source>
</evidence>
<dbReference type="EMBL" id="ABEU02000011">
    <property type="protein sequence ID" value="PNR45177.1"/>
    <property type="molecule type" value="Genomic_DNA"/>
</dbReference>
<organism evidence="5">
    <name type="scientific">Physcomitrium patens</name>
    <name type="common">Spreading-leaved earth moss</name>
    <name type="synonym">Physcomitrella patens</name>
    <dbReference type="NCBI Taxonomy" id="3218"/>
    <lineage>
        <taxon>Eukaryota</taxon>
        <taxon>Viridiplantae</taxon>
        <taxon>Streptophyta</taxon>
        <taxon>Embryophyta</taxon>
        <taxon>Bryophyta</taxon>
        <taxon>Bryophytina</taxon>
        <taxon>Bryopsida</taxon>
        <taxon>Funariidae</taxon>
        <taxon>Funariales</taxon>
        <taxon>Funariaceae</taxon>
        <taxon>Physcomitrium</taxon>
    </lineage>
</organism>
<dbReference type="SUPFAM" id="SSF52266">
    <property type="entry name" value="SGNH hydrolase"/>
    <property type="match status" value="1"/>
</dbReference>
<dbReference type="PANTHER" id="PTHR46020:SF4">
    <property type="entry name" value="OS04G0650200 PROTEIN"/>
    <property type="match status" value="1"/>
</dbReference>
<dbReference type="GO" id="GO:0006629">
    <property type="term" value="P:lipid metabolic process"/>
    <property type="evidence" value="ECO:0007669"/>
    <property type="project" value="UniProtKB-KW"/>
</dbReference>
<dbReference type="EnsemblPlants" id="Pp3c11_12330V3.2">
    <property type="protein sequence ID" value="Pp3c11_12330V3.2"/>
    <property type="gene ID" value="Pp3c11_12330"/>
</dbReference>
<evidence type="ECO:0000256" key="1">
    <source>
        <dbReference type="ARBA" id="ARBA00008668"/>
    </source>
</evidence>
<keyword evidence="4" id="KW-0732">Signal</keyword>
<name>A0A2K1JUI5_PHYPA</name>
<dbReference type="GO" id="GO:0016788">
    <property type="term" value="F:hydrolase activity, acting on ester bonds"/>
    <property type="evidence" value="ECO:0007669"/>
    <property type="project" value="InterPro"/>
</dbReference>
<keyword evidence="2" id="KW-0378">Hydrolase</keyword>
<feature type="signal peptide" evidence="4">
    <location>
        <begin position="1"/>
        <end position="22"/>
    </location>
</feature>
<gene>
    <name evidence="6" type="primary">LOC112288455</name>
    <name evidence="5" type="ORF">PHYPA_014948</name>
</gene>
<proteinExistence type="inferred from homology"/>
<evidence type="ECO:0000313" key="5">
    <source>
        <dbReference type="EMBL" id="PNR45177.1"/>
    </source>
</evidence>
<dbReference type="PaxDb" id="3218-PP1S11_63V6.1"/>
<dbReference type="RefSeq" id="XP_024388397.1">
    <property type="nucleotide sequence ID" value="XM_024532629.2"/>
</dbReference>
<dbReference type="Gene3D" id="3.40.50.1110">
    <property type="entry name" value="SGNH hydrolase"/>
    <property type="match status" value="1"/>
</dbReference>
<keyword evidence="7" id="KW-1185">Reference proteome</keyword>
<sequence>MGSLRLHYIAVLLVIFCGAVTATKRAQTRSCTIGKYNRIFVIGDSFVDNGNRDPDNSTYTAIGSVNQSWQPPFGRTRPGKPAGRFSDGKVLSDFLADYMGLKPVPYRSREDPPPSTRLKDGINFAVGGAGVFPNEGFTKTGDQIRQLKAVMTRSIYRNRYDESLVFYTISGNDYAAYVRNGGSLDPVSISTFVTSVVGQATKDLRALYDLGFRSFVVSKLSPLGCGPASTAANGFKECQIEINALSRLHNVQLALSLTTALPFDANVLYLDNQLAFEAIIFKPFDNARLDPCCSGLQFGRLCGDVDGQGNKQYSLCNLSSQADFFWWDEFHPTETAWSSIFNLFTNGVVYTSGRSLRRFLGCS</sequence>
<dbReference type="OMA" id="VNAMRIH"/>